<organism evidence="3 4">
    <name type="scientific">Rheinheimera aquimaris</name>
    <dbReference type="NCBI Taxonomy" id="412437"/>
    <lineage>
        <taxon>Bacteria</taxon>
        <taxon>Pseudomonadati</taxon>
        <taxon>Pseudomonadota</taxon>
        <taxon>Gammaproteobacteria</taxon>
        <taxon>Chromatiales</taxon>
        <taxon>Chromatiaceae</taxon>
        <taxon>Rheinheimera</taxon>
    </lineage>
</organism>
<comment type="caution">
    <text evidence="3">The sequence shown here is derived from an EMBL/GenBank/DDBJ whole genome shotgun (WGS) entry which is preliminary data.</text>
</comment>
<protein>
    <recommendedName>
        <fullName evidence="2">DUF2059 domain-containing protein</fullName>
    </recommendedName>
</protein>
<evidence type="ECO:0000256" key="1">
    <source>
        <dbReference type="SAM" id="SignalP"/>
    </source>
</evidence>
<evidence type="ECO:0000313" key="4">
    <source>
        <dbReference type="Proteomes" id="UP001501169"/>
    </source>
</evidence>
<feature type="domain" description="DUF2059" evidence="2">
    <location>
        <begin position="75"/>
        <end position="133"/>
    </location>
</feature>
<name>A0ABN1DH04_9GAMM</name>
<dbReference type="InterPro" id="IPR018637">
    <property type="entry name" value="DUF2059"/>
</dbReference>
<keyword evidence="1" id="KW-0732">Signal</keyword>
<feature type="chain" id="PRO_5047396460" description="DUF2059 domain-containing protein" evidence="1">
    <location>
        <begin position="22"/>
        <end position="145"/>
    </location>
</feature>
<reference evidence="3 4" key="1">
    <citation type="journal article" date="2019" name="Int. J. Syst. Evol. Microbiol.">
        <title>The Global Catalogue of Microorganisms (GCM) 10K type strain sequencing project: providing services to taxonomists for standard genome sequencing and annotation.</title>
        <authorList>
            <consortium name="The Broad Institute Genomics Platform"/>
            <consortium name="The Broad Institute Genome Sequencing Center for Infectious Disease"/>
            <person name="Wu L."/>
            <person name="Ma J."/>
        </authorList>
    </citation>
    <scope>NUCLEOTIDE SEQUENCE [LARGE SCALE GENOMIC DNA]</scope>
    <source>
        <strain evidence="3 4">JCM 14331</strain>
    </source>
</reference>
<sequence>MRMCVVLAICLTVWLAMPAMAQQAKPESIKKLLQVSGAGDLGVQMMNQMIPALKNMIPDAPPAFWDDVMQEVNAEELENLLIPVYQKHLTEADVKALNEFYASDVGQKMIKTQPAIMRESMILGQQWGQQLAQKIVQRYEAQKAK</sequence>
<evidence type="ECO:0000313" key="3">
    <source>
        <dbReference type="EMBL" id="GAA0543325.1"/>
    </source>
</evidence>
<dbReference type="EMBL" id="BAAAEO010000001">
    <property type="protein sequence ID" value="GAA0543325.1"/>
    <property type="molecule type" value="Genomic_DNA"/>
</dbReference>
<feature type="signal peptide" evidence="1">
    <location>
        <begin position="1"/>
        <end position="21"/>
    </location>
</feature>
<gene>
    <name evidence="3" type="ORF">GCM10009098_08720</name>
</gene>
<dbReference type="RefSeq" id="WP_226765350.1">
    <property type="nucleotide sequence ID" value="NZ_BAAAEO010000001.1"/>
</dbReference>
<evidence type="ECO:0000259" key="2">
    <source>
        <dbReference type="Pfam" id="PF09832"/>
    </source>
</evidence>
<accession>A0ABN1DH04</accession>
<dbReference type="Pfam" id="PF09832">
    <property type="entry name" value="DUF2059"/>
    <property type="match status" value="1"/>
</dbReference>
<keyword evidence="4" id="KW-1185">Reference proteome</keyword>
<proteinExistence type="predicted"/>
<dbReference type="Proteomes" id="UP001501169">
    <property type="component" value="Unassembled WGS sequence"/>
</dbReference>